<dbReference type="InterPro" id="IPR036097">
    <property type="entry name" value="HisK_dim/P_sf"/>
</dbReference>
<dbReference type="AlphaFoldDB" id="A0A432MLJ9"/>
<dbReference type="SMART" id="SM00387">
    <property type="entry name" value="HATPase_c"/>
    <property type="match status" value="1"/>
</dbReference>
<dbReference type="Pfam" id="PF00672">
    <property type="entry name" value="HAMP"/>
    <property type="match status" value="1"/>
</dbReference>
<dbReference type="PRINTS" id="PR00344">
    <property type="entry name" value="BCTRLSENSOR"/>
</dbReference>
<dbReference type="EMBL" id="RYZH01000015">
    <property type="protein sequence ID" value="RUL88015.1"/>
    <property type="molecule type" value="Genomic_DNA"/>
</dbReference>
<proteinExistence type="predicted"/>
<keyword evidence="7 14" id="KW-0418">Kinase</keyword>
<organism evidence="14 15">
    <name type="scientific">Tautonia sociabilis</name>
    <dbReference type="NCBI Taxonomy" id="2080755"/>
    <lineage>
        <taxon>Bacteria</taxon>
        <taxon>Pseudomonadati</taxon>
        <taxon>Planctomycetota</taxon>
        <taxon>Planctomycetia</taxon>
        <taxon>Isosphaerales</taxon>
        <taxon>Isosphaeraceae</taxon>
        <taxon>Tautonia</taxon>
    </lineage>
</organism>
<dbReference type="CDD" id="cd00075">
    <property type="entry name" value="HATPase"/>
    <property type="match status" value="1"/>
</dbReference>
<dbReference type="InterPro" id="IPR003594">
    <property type="entry name" value="HATPase_dom"/>
</dbReference>
<dbReference type="Gene3D" id="1.10.8.500">
    <property type="entry name" value="HAMP domain in histidine kinase"/>
    <property type="match status" value="1"/>
</dbReference>
<comment type="catalytic activity">
    <reaction evidence="1">
        <text>ATP + protein L-histidine = ADP + protein N-phospho-L-histidine.</text>
        <dbReference type="EC" id="2.7.13.3"/>
    </reaction>
</comment>
<feature type="transmembrane region" description="Helical" evidence="11">
    <location>
        <begin position="159"/>
        <end position="178"/>
    </location>
</feature>
<evidence type="ECO:0000256" key="10">
    <source>
        <dbReference type="ARBA" id="ARBA00023136"/>
    </source>
</evidence>
<dbReference type="PROSITE" id="PS50109">
    <property type="entry name" value="HIS_KIN"/>
    <property type="match status" value="1"/>
</dbReference>
<dbReference type="Gene3D" id="1.10.287.130">
    <property type="match status" value="1"/>
</dbReference>
<dbReference type="Pfam" id="PF00512">
    <property type="entry name" value="HisKA"/>
    <property type="match status" value="1"/>
</dbReference>
<dbReference type="InterPro" id="IPR036890">
    <property type="entry name" value="HATPase_C_sf"/>
</dbReference>
<evidence type="ECO:0000259" key="12">
    <source>
        <dbReference type="PROSITE" id="PS50109"/>
    </source>
</evidence>
<evidence type="ECO:0000259" key="13">
    <source>
        <dbReference type="PROSITE" id="PS50885"/>
    </source>
</evidence>
<evidence type="ECO:0000256" key="1">
    <source>
        <dbReference type="ARBA" id="ARBA00000085"/>
    </source>
</evidence>
<keyword evidence="8 11" id="KW-1133">Transmembrane helix</keyword>
<evidence type="ECO:0000256" key="2">
    <source>
        <dbReference type="ARBA" id="ARBA00004370"/>
    </source>
</evidence>
<comment type="subcellular location">
    <subcellularLocation>
        <location evidence="2">Membrane</location>
    </subcellularLocation>
</comment>
<evidence type="ECO:0000313" key="14">
    <source>
        <dbReference type="EMBL" id="RUL88015.1"/>
    </source>
</evidence>
<dbReference type="GO" id="GO:0000155">
    <property type="term" value="F:phosphorelay sensor kinase activity"/>
    <property type="evidence" value="ECO:0007669"/>
    <property type="project" value="InterPro"/>
</dbReference>
<evidence type="ECO:0000256" key="9">
    <source>
        <dbReference type="ARBA" id="ARBA00023012"/>
    </source>
</evidence>
<evidence type="ECO:0000313" key="15">
    <source>
        <dbReference type="Proteomes" id="UP000280296"/>
    </source>
</evidence>
<name>A0A432MLJ9_9BACT</name>
<evidence type="ECO:0000256" key="8">
    <source>
        <dbReference type="ARBA" id="ARBA00022989"/>
    </source>
</evidence>
<dbReference type="SUPFAM" id="SSF47384">
    <property type="entry name" value="Homodimeric domain of signal transducing histidine kinase"/>
    <property type="match status" value="1"/>
</dbReference>
<dbReference type="InterPro" id="IPR005467">
    <property type="entry name" value="His_kinase_dom"/>
</dbReference>
<dbReference type="InterPro" id="IPR003661">
    <property type="entry name" value="HisK_dim/P_dom"/>
</dbReference>
<dbReference type="SUPFAM" id="SSF158472">
    <property type="entry name" value="HAMP domain-like"/>
    <property type="match status" value="1"/>
</dbReference>
<keyword evidence="6 11" id="KW-0812">Transmembrane</keyword>
<evidence type="ECO:0000256" key="3">
    <source>
        <dbReference type="ARBA" id="ARBA00012438"/>
    </source>
</evidence>
<evidence type="ECO:0000256" key="5">
    <source>
        <dbReference type="ARBA" id="ARBA00022679"/>
    </source>
</evidence>
<dbReference type="EC" id="2.7.13.3" evidence="3"/>
<dbReference type="OrthoDB" id="1931120at2"/>
<keyword evidence="5" id="KW-0808">Transferase</keyword>
<dbReference type="GO" id="GO:0016020">
    <property type="term" value="C:membrane"/>
    <property type="evidence" value="ECO:0007669"/>
    <property type="project" value="UniProtKB-SubCell"/>
</dbReference>
<evidence type="ECO:0000256" key="6">
    <source>
        <dbReference type="ARBA" id="ARBA00022692"/>
    </source>
</evidence>
<reference evidence="14 15" key="2">
    <citation type="submission" date="2019-01" db="EMBL/GenBank/DDBJ databases">
        <title>Tautonia sociabilis, a novel thermotolerant planctomycete of Isosphaeraceae family, isolated from a 4000 m deep subterranean habitat.</title>
        <authorList>
            <person name="Kovaleva O.L."/>
            <person name="Elcheninov A.G."/>
            <person name="Van Heerden E."/>
            <person name="Toshchakov S.V."/>
            <person name="Novikov A."/>
            <person name="Bonch-Osmolovskaya E.A."/>
            <person name="Kublanov I.V."/>
        </authorList>
    </citation>
    <scope>NUCLEOTIDE SEQUENCE [LARGE SCALE GENOMIC DNA]</scope>
    <source>
        <strain evidence="14 15">GM2012</strain>
    </source>
</reference>
<sequence length="460" mass="49328">MRWSIRNQILIPLIVIQGMAVCAITLVTATLAARRSERQVIDRLNGVVEALGHANFPYTESVLARMRGLSGAEFIAYTADGHVAATSFSSLKDTPPPPRSIPQAACLDSLGESPTVLLDGVRYFAVPLPPSARPHSSSLLVLYPETSWRQARREAAAPPLMFGGGSLLLMVAITSWVAQRIGRRIRDVNQQVARIAGGHFEGFDPGRDRDEIADLARSINSMCHQLRDMSRTIQRSERTRLLAQLAAGLAHQMRNSLTGARMSVQLHARRCPIPAGDRSLDVALRQLAMTEEQVKGLLSLGRVESRPPAACDLRRLLRDIALLVGPACEHAKVTLDVRGDGAPLEVMAEESGLRAAALNLALNAIEAAGRGGSVRLEAICDGEAVAIEVSDTGPGPPPGLAVSLFEPFTTSKPEGVGLGLALVQQVATRHGGALSWTRAGHETRFRLSLPRVVEAAKEAV</sequence>
<accession>A0A432MLJ9</accession>
<dbReference type="PANTHER" id="PTHR45436:SF5">
    <property type="entry name" value="SENSOR HISTIDINE KINASE TRCS"/>
    <property type="match status" value="1"/>
</dbReference>
<dbReference type="SMART" id="SM00304">
    <property type="entry name" value="HAMP"/>
    <property type="match status" value="1"/>
</dbReference>
<dbReference type="InterPro" id="IPR004358">
    <property type="entry name" value="Sig_transdc_His_kin-like_C"/>
</dbReference>
<keyword evidence="15" id="KW-1185">Reference proteome</keyword>
<dbReference type="SUPFAM" id="SSF55874">
    <property type="entry name" value="ATPase domain of HSP90 chaperone/DNA topoisomerase II/histidine kinase"/>
    <property type="match status" value="1"/>
</dbReference>
<dbReference type="PROSITE" id="PS50885">
    <property type="entry name" value="HAMP"/>
    <property type="match status" value="1"/>
</dbReference>
<comment type="caution">
    <text evidence="14">The sequence shown here is derived from an EMBL/GenBank/DDBJ whole genome shotgun (WGS) entry which is preliminary data.</text>
</comment>
<reference evidence="14 15" key="1">
    <citation type="submission" date="2018-12" db="EMBL/GenBank/DDBJ databases">
        <authorList>
            <person name="Toschakov S.V."/>
        </authorList>
    </citation>
    <scope>NUCLEOTIDE SEQUENCE [LARGE SCALE GENOMIC DNA]</scope>
    <source>
        <strain evidence="14 15">GM2012</strain>
    </source>
</reference>
<keyword evidence="10 11" id="KW-0472">Membrane</keyword>
<keyword evidence="9" id="KW-0902">Two-component regulatory system</keyword>
<dbReference type="Gene3D" id="3.30.565.10">
    <property type="entry name" value="Histidine kinase-like ATPase, C-terminal domain"/>
    <property type="match status" value="1"/>
</dbReference>
<dbReference type="CDD" id="cd06225">
    <property type="entry name" value="HAMP"/>
    <property type="match status" value="1"/>
</dbReference>
<feature type="domain" description="HAMP" evidence="13">
    <location>
        <begin position="179"/>
        <end position="231"/>
    </location>
</feature>
<dbReference type="PANTHER" id="PTHR45436">
    <property type="entry name" value="SENSOR HISTIDINE KINASE YKOH"/>
    <property type="match status" value="1"/>
</dbReference>
<dbReference type="Pfam" id="PF02518">
    <property type="entry name" value="HATPase_c"/>
    <property type="match status" value="1"/>
</dbReference>
<evidence type="ECO:0000256" key="7">
    <source>
        <dbReference type="ARBA" id="ARBA00022777"/>
    </source>
</evidence>
<evidence type="ECO:0000256" key="4">
    <source>
        <dbReference type="ARBA" id="ARBA00022553"/>
    </source>
</evidence>
<gene>
    <name evidence="14" type="ORF">TsocGM_09850</name>
</gene>
<dbReference type="InterPro" id="IPR050428">
    <property type="entry name" value="TCS_sensor_his_kinase"/>
</dbReference>
<feature type="domain" description="Histidine kinase" evidence="12">
    <location>
        <begin position="248"/>
        <end position="453"/>
    </location>
</feature>
<dbReference type="RefSeq" id="WP_126725136.1">
    <property type="nucleotide sequence ID" value="NZ_RYZH01000015.1"/>
</dbReference>
<protein>
    <recommendedName>
        <fullName evidence="3">histidine kinase</fullName>
        <ecNumber evidence="3">2.7.13.3</ecNumber>
    </recommendedName>
</protein>
<keyword evidence="4" id="KW-0597">Phosphoprotein</keyword>
<dbReference type="InterPro" id="IPR003660">
    <property type="entry name" value="HAMP_dom"/>
</dbReference>
<feature type="transmembrane region" description="Helical" evidence="11">
    <location>
        <begin position="12"/>
        <end position="33"/>
    </location>
</feature>
<dbReference type="SMART" id="SM00388">
    <property type="entry name" value="HisKA"/>
    <property type="match status" value="1"/>
</dbReference>
<evidence type="ECO:0000256" key="11">
    <source>
        <dbReference type="SAM" id="Phobius"/>
    </source>
</evidence>
<dbReference type="Proteomes" id="UP000280296">
    <property type="component" value="Unassembled WGS sequence"/>
</dbReference>